<evidence type="ECO:0000256" key="1">
    <source>
        <dbReference type="SAM" id="MobiDB-lite"/>
    </source>
</evidence>
<dbReference type="OrthoDB" id="2800666at2759"/>
<keyword evidence="3" id="KW-1185">Reference proteome</keyword>
<dbReference type="STRING" id="1077348.A0A2G8SH86"/>
<reference evidence="2 3" key="1">
    <citation type="journal article" date="2015" name="Sci. Rep.">
        <title>Chromosome-level genome map provides insights into diverse defense mechanisms in the medicinal fungus Ganoderma sinense.</title>
        <authorList>
            <person name="Zhu Y."/>
            <person name="Xu J."/>
            <person name="Sun C."/>
            <person name="Zhou S."/>
            <person name="Xu H."/>
            <person name="Nelson D.R."/>
            <person name="Qian J."/>
            <person name="Song J."/>
            <person name="Luo H."/>
            <person name="Xiang L."/>
            <person name="Li Y."/>
            <person name="Xu Z."/>
            <person name="Ji A."/>
            <person name="Wang L."/>
            <person name="Lu S."/>
            <person name="Hayward A."/>
            <person name="Sun W."/>
            <person name="Li X."/>
            <person name="Schwartz D.C."/>
            <person name="Wang Y."/>
            <person name="Chen S."/>
        </authorList>
    </citation>
    <scope>NUCLEOTIDE SEQUENCE [LARGE SCALE GENOMIC DNA]</scope>
    <source>
        <strain evidence="2 3">ZZ0214-1</strain>
    </source>
</reference>
<accession>A0A2G8SH86</accession>
<dbReference type="EMBL" id="AYKW01000008">
    <property type="protein sequence ID" value="PIL33123.1"/>
    <property type="molecule type" value="Genomic_DNA"/>
</dbReference>
<evidence type="ECO:0000313" key="3">
    <source>
        <dbReference type="Proteomes" id="UP000230002"/>
    </source>
</evidence>
<proteinExistence type="predicted"/>
<gene>
    <name evidence="2" type="ORF">GSI_04572</name>
</gene>
<name>A0A2G8SH86_9APHY</name>
<sequence>MESNFTFTANGPRASGHDDNERPRPGQVRAASESPPPPQFQALRGAHTLSLSSIYNSKAAANRLPVELIVNILLSGAWTEWHELLPLTHICQRWRAVARGTPRLWADAVLSAFKASQDHIRCLPTLLEWSAPYPLRLTICSVPRVGQSAVLEPHFDILDPHFSRISYLSVDIACTANVIAVLDAARSDMRSLESLRIKQVFDSLVTVDDRVALDDSDLPLLRTLYFPAFLFTEAVAVKSLKSITVDDATQSHHIFLAALGRCALGLESLEIESWAHPSWVIDGADSVFPTVRLPSLRYLKITMSSYSTDSPACFIPGLSMPPDVRIDLNWAYVHDRSTRELLPRHLVGLNAPPFFDAICVYITGTFNAVITNCFVGGTERLCVEEDMCSPERLPAILDEYMSPDVTELAVCLGFDNPTETFINGDHLRRFVAGFPNLLRLDLLGKTVLDVKLQLAEAFLDTLSYACTGGPGAPRAPSTLPRCLALALEVEERPPDPKHAVPEEHGYFYSADHQTMLLRHQLDQLEALLLSHSARLHRLELCITISRIVPRDMLKAQYYRIADVPPSSHWARQLSWFYLPRFQVLVDDVVFLGDTGSSVQRVLGGTVRPLTGPTACS</sequence>
<feature type="region of interest" description="Disordered" evidence="1">
    <location>
        <begin position="1"/>
        <end position="39"/>
    </location>
</feature>
<comment type="caution">
    <text evidence="2">The sequence shown here is derived from an EMBL/GenBank/DDBJ whole genome shotgun (WGS) entry which is preliminary data.</text>
</comment>
<dbReference type="Proteomes" id="UP000230002">
    <property type="component" value="Unassembled WGS sequence"/>
</dbReference>
<organism evidence="2 3">
    <name type="scientific">Ganoderma sinense ZZ0214-1</name>
    <dbReference type="NCBI Taxonomy" id="1077348"/>
    <lineage>
        <taxon>Eukaryota</taxon>
        <taxon>Fungi</taxon>
        <taxon>Dikarya</taxon>
        <taxon>Basidiomycota</taxon>
        <taxon>Agaricomycotina</taxon>
        <taxon>Agaricomycetes</taxon>
        <taxon>Polyporales</taxon>
        <taxon>Polyporaceae</taxon>
        <taxon>Ganoderma</taxon>
    </lineage>
</organism>
<evidence type="ECO:0000313" key="2">
    <source>
        <dbReference type="EMBL" id="PIL33123.1"/>
    </source>
</evidence>
<protein>
    <submittedName>
        <fullName evidence="2">Uncharacterized protein</fullName>
    </submittedName>
</protein>
<dbReference type="AlphaFoldDB" id="A0A2G8SH86"/>
<feature type="compositionally biased region" description="Basic and acidic residues" evidence="1">
    <location>
        <begin position="15"/>
        <end position="24"/>
    </location>
</feature>